<dbReference type="Pfam" id="PF02401">
    <property type="entry name" value="LYTB"/>
    <property type="match status" value="1"/>
</dbReference>
<feature type="binding site" evidence="5">
    <location>
        <position position="204"/>
    </location>
    <ligand>
        <name>[4Fe-4S] cluster</name>
        <dbReference type="ChEBI" id="CHEBI:49883"/>
    </ligand>
</feature>
<comment type="similarity">
    <text evidence="5">Belongs to the IspH family.</text>
</comment>
<keyword evidence="4 5" id="KW-0411">Iron-sulfur</keyword>
<dbReference type="EMBL" id="CYYA01000002">
    <property type="protein sequence ID" value="CUM75663.1"/>
    <property type="molecule type" value="Genomic_DNA"/>
</dbReference>
<evidence type="ECO:0000256" key="5">
    <source>
        <dbReference type="HAMAP-Rule" id="MF_00191"/>
    </source>
</evidence>
<dbReference type="EC" id="1.17.7.4" evidence="5"/>
<proteinExistence type="inferred from homology"/>
<comment type="pathway">
    <text evidence="5">Isoprenoid biosynthesis; isopentenyl diphosphate biosynthesis via DXP pathway; isopentenyl diphosphate from 1-deoxy-D-xylulose 5-phosphate: step 6/6.</text>
</comment>
<dbReference type="GO" id="GO:0051745">
    <property type="term" value="F:4-hydroxy-3-methylbut-2-enyl diphosphate reductase activity"/>
    <property type="evidence" value="ECO:0007669"/>
    <property type="project" value="UniProtKB-UniRule"/>
</dbReference>
<feature type="binding site" evidence="5">
    <location>
        <position position="12"/>
    </location>
    <ligand>
        <name>[4Fe-4S] cluster</name>
        <dbReference type="ChEBI" id="CHEBI:49883"/>
    </ligand>
</feature>
<dbReference type="PANTHER" id="PTHR30426">
    <property type="entry name" value="4-HYDROXY-3-METHYLBUT-2-ENYL DIPHOSPHATE REDUCTASE"/>
    <property type="match status" value="1"/>
</dbReference>
<dbReference type="GO" id="GO:0050992">
    <property type="term" value="P:dimethylallyl diphosphate biosynthetic process"/>
    <property type="evidence" value="ECO:0007669"/>
    <property type="project" value="UniProtKB-UniRule"/>
</dbReference>
<feature type="binding site" evidence="5">
    <location>
        <position position="40"/>
    </location>
    <ligand>
        <name>dimethylallyl diphosphate</name>
        <dbReference type="ChEBI" id="CHEBI:57623"/>
    </ligand>
</feature>
<feature type="binding site" evidence="5">
    <location>
        <position position="166"/>
    </location>
    <ligand>
        <name>(2E)-4-hydroxy-3-methylbut-2-enyl diphosphate</name>
        <dbReference type="ChEBI" id="CHEBI:128753"/>
    </ligand>
</feature>
<organism evidence="6 7">
    <name type="scientific">Eubacterium ramulus</name>
    <dbReference type="NCBI Taxonomy" id="39490"/>
    <lineage>
        <taxon>Bacteria</taxon>
        <taxon>Bacillati</taxon>
        <taxon>Bacillota</taxon>
        <taxon>Clostridia</taxon>
        <taxon>Eubacteriales</taxon>
        <taxon>Eubacteriaceae</taxon>
        <taxon>Eubacterium</taxon>
    </lineage>
</organism>
<dbReference type="Gene3D" id="3.40.50.11270">
    <property type="match status" value="1"/>
</dbReference>
<dbReference type="GO" id="GO:0051539">
    <property type="term" value="F:4 iron, 4 sulfur cluster binding"/>
    <property type="evidence" value="ECO:0007669"/>
    <property type="project" value="UniProtKB-UniRule"/>
</dbReference>
<name>A0A173RCL0_EUBRA</name>
<comment type="catalytic activity">
    <reaction evidence="5">
        <text>dimethylallyl diphosphate + 2 oxidized [2Fe-2S]-[ferredoxin] + H2O = (2E)-4-hydroxy-3-methylbut-2-enyl diphosphate + 2 reduced [2Fe-2S]-[ferredoxin] + 2 H(+)</text>
        <dbReference type="Rhea" id="RHEA:24825"/>
        <dbReference type="Rhea" id="RHEA-COMP:10000"/>
        <dbReference type="Rhea" id="RHEA-COMP:10001"/>
        <dbReference type="ChEBI" id="CHEBI:15377"/>
        <dbReference type="ChEBI" id="CHEBI:15378"/>
        <dbReference type="ChEBI" id="CHEBI:33737"/>
        <dbReference type="ChEBI" id="CHEBI:33738"/>
        <dbReference type="ChEBI" id="CHEBI:57623"/>
        <dbReference type="ChEBI" id="CHEBI:128753"/>
        <dbReference type="EC" id="1.17.7.4"/>
    </reaction>
</comment>
<dbReference type="UniPathway" id="UPA00059">
    <property type="reaction ID" value="UER00105"/>
</dbReference>
<evidence type="ECO:0000256" key="2">
    <source>
        <dbReference type="ARBA" id="ARBA00022723"/>
    </source>
</evidence>
<feature type="active site" description="Proton donor" evidence="5">
    <location>
        <position position="127"/>
    </location>
</feature>
<evidence type="ECO:0000256" key="1">
    <source>
        <dbReference type="ARBA" id="ARBA00022485"/>
    </source>
</evidence>
<feature type="binding site" evidence="5">
    <location>
        <position position="233"/>
    </location>
    <ligand>
        <name>(2E)-4-hydroxy-3-methylbut-2-enyl diphosphate</name>
        <dbReference type="ChEBI" id="CHEBI:128753"/>
    </ligand>
</feature>
<feature type="binding site" evidence="5">
    <location>
        <position position="232"/>
    </location>
    <ligand>
        <name>dimethylallyl diphosphate</name>
        <dbReference type="ChEBI" id="CHEBI:57623"/>
    </ligand>
</feature>
<feature type="binding site" evidence="5">
    <location>
        <position position="125"/>
    </location>
    <ligand>
        <name>isopentenyl diphosphate</name>
        <dbReference type="ChEBI" id="CHEBI:128769"/>
    </ligand>
</feature>
<feature type="binding site" evidence="5">
    <location>
        <position position="125"/>
    </location>
    <ligand>
        <name>dimethylallyl diphosphate</name>
        <dbReference type="ChEBI" id="CHEBI:57623"/>
    </ligand>
</feature>
<feature type="binding site" evidence="5">
    <location>
        <position position="40"/>
    </location>
    <ligand>
        <name>(2E)-4-hydroxy-3-methylbut-2-enyl diphosphate</name>
        <dbReference type="ChEBI" id="CHEBI:128753"/>
    </ligand>
</feature>
<dbReference type="NCBIfam" id="TIGR00216">
    <property type="entry name" value="ispH_lytB"/>
    <property type="match status" value="1"/>
</dbReference>
<keyword evidence="3 5" id="KW-0408">Iron</keyword>
<dbReference type="CDD" id="cd13944">
    <property type="entry name" value="lytB_ispH"/>
    <property type="match status" value="1"/>
</dbReference>
<dbReference type="GeneID" id="42787346"/>
<feature type="binding site" evidence="5">
    <location>
        <position position="232"/>
    </location>
    <ligand>
        <name>isopentenyl diphosphate</name>
        <dbReference type="ChEBI" id="CHEBI:128769"/>
    </ligand>
</feature>
<keyword evidence="1 5" id="KW-0004">4Fe-4S</keyword>
<dbReference type="Proteomes" id="UP000095492">
    <property type="component" value="Unassembled WGS sequence"/>
</dbReference>
<keyword evidence="5 6" id="KW-0560">Oxidoreductase</keyword>
<dbReference type="GeneID" id="97391008"/>
<keyword evidence="2 5" id="KW-0479">Metal-binding</keyword>
<dbReference type="AlphaFoldDB" id="A0A173RCL0"/>
<feature type="binding site" evidence="5">
    <location>
        <position position="75"/>
    </location>
    <ligand>
        <name>(2E)-4-hydroxy-3-methylbut-2-enyl diphosphate</name>
        <dbReference type="ChEBI" id="CHEBI:128753"/>
    </ligand>
</feature>
<feature type="binding site" evidence="5">
    <location>
        <position position="233"/>
    </location>
    <ligand>
        <name>isopentenyl diphosphate</name>
        <dbReference type="ChEBI" id="CHEBI:128769"/>
    </ligand>
</feature>
<feature type="binding site" evidence="5">
    <location>
        <position position="276"/>
    </location>
    <ligand>
        <name>(2E)-4-hydroxy-3-methylbut-2-enyl diphosphate</name>
        <dbReference type="ChEBI" id="CHEBI:128753"/>
    </ligand>
</feature>
<feature type="binding site" evidence="5">
    <location>
        <position position="234"/>
    </location>
    <ligand>
        <name>dimethylallyl diphosphate</name>
        <dbReference type="ChEBI" id="CHEBI:57623"/>
    </ligand>
</feature>
<comment type="pathway">
    <text evidence="5">Isoprenoid biosynthesis; dimethylallyl diphosphate biosynthesis; dimethylallyl diphosphate from (2E)-4-hydroxy-3-methylbutenyl diphosphate: step 1/1.</text>
</comment>
<dbReference type="HAMAP" id="MF_00191">
    <property type="entry name" value="IspH"/>
    <property type="match status" value="1"/>
</dbReference>
<feature type="binding site" evidence="5">
    <location>
        <position position="97"/>
    </location>
    <ligand>
        <name>[4Fe-4S] cluster</name>
        <dbReference type="ChEBI" id="CHEBI:49883"/>
    </ligand>
</feature>
<feature type="binding site" evidence="5">
    <location>
        <position position="125"/>
    </location>
    <ligand>
        <name>(2E)-4-hydroxy-3-methylbut-2-enyl diphosphate</name>
        <dbReference type="ChEBI" id="CHEBI:128753"/>
    </ligand>
</feature>
<dbReference type="UniPathway" id="UPA00056">
    <property type="reaction ID" value="UER00097"/>
</dbReference>
<feature type="binding site" evidence="5">
    <location>
        <position position="75"/>
    </location>
    <ligand>
        <name>dimethylallyl diphosphate</name>
        <dbReference type="ChEBI" id="CHEBI:57623"/>
    </ligand>
</feature>
<comment type="function">
    <text evidence="5">Catalyzes the conversion of 1-hydroxy-2-methyl-2-(E)-butenyl 4-diphosphate (HMBPP) into a mixture of isopentenyl diphosphate (IPP) and dimethylallyl diphosphate (DMAPP). Acts in the terminal step of the DOXP/MEP pathway for isoprenoid precursor biosynthesis.</text>
</comment>
<feature type="binding site" evidence="5">
    <location>
        <position position="232"/>
    </location>
    <ligand>
        <name>(2E)-4-hydroxy-3-methylbut-2-enyl diphosphate</name>
        <dbReference type="ChEBI" id="CHEBI:128753"/>
    </ligand>
</feature>
<dbReference type="PANTHER" id="PTHR30426:SF0">
    <property type="entry name" value="4-HYDROXY-3-METHYLBUT-2-ENYL DIPHOSPHATE REDUCTASE"/>
    <property type="match status" value="1"/>
</dbReference>
<evidence type="ECO:0000313" key="6">
    <source>
        <dbReference type="EMBL" id="CUM75663.1"/>
    </source>
</evidence>
<evidence type="ECO:0000313" key="7">
    <source>
        <dbReference type="Proteomes" id="UP000095492"/>
    </source>
</evidence>
<protein>
    <recommendedName>
        <fullName evidence="5">4-hydroxy-3-methylbut-2-enyl diphosphate reductase</fullName>
        <shortName evidence="5">HMBPP reductase</shortName>
        <ecNumber evidence="5">1.17.7.4</ecNumber>
    </recommendedName>
</protein>
<feature type="binding site" evidence="5">
    <location>
        <position position="276"/>
    </location>
    <ligand>
        <name>dimethylallyl diphosphate</name>
        <dbReference type="ChEBI" id="CHEBI:57623"/>
    </ligand>
</feature>
<gene>
    <name evidence="5 6" type="primary">ispH</name>
    <name evidence="6" type="ORF">ERS852448_00330</name>
</gene>
<keyword evidence="5" id="KW-0414">Isoprene biosynthesis</keyword>
<feature type="binding site" evidence="5">
    <location>
        <position position="40"/>
    </location>
    <ligand>
        <name>isopentenyl diphosphate</name>
        <dbReference type="ChEBI" id="CHEBI:128769"/>
    </ligand>
</feature>
<feature type="binding site" evidence="5">
    <location>
        <position position="75"/>
    </location>
    <ligand>
        <name>isopentenyl diphosphate</name>
        <dbReference type="ChEBI" id="CHEBI:128769"/>
    </ligand>
</feature>
<feature type="binding site" evidence="5">
    <location>
        <position position="233"/>
    </location>
    <ligand>
        <name>dimethylallyl diphosphate</name>
        <dbReference type="ChEBI" id="CHEBI:57623"/>
    </ligand>
</feature>
<dbReference type="Gene3D" id="3.40.1010.20">
    <property type="entry name" value="4-hydroxy-3-methylbut-2-enyl diphosphate reductase, catalytic domain"/>
    <property type="match status" value="2"/>
</dbReference>
<dbReference type="RefSeq" id="WP_021739978.1">
    <property type="nucleotide sequence ID" value="NZ_CABKSU010000091.1"/>
</dbReference>
<feature type="binding site" evidence="5">
    <location>
        <position position="234"/>
    </location>
    <ligand>
        <name>isopentenyl diphosphate</name>
        <dbReference type="ChEBI" id="CHEBI:128769"/>
    </ligand>
</feature>
<dbReference type="GO" id="GO:0019288">
    <property type="term" value="P:isopentenyl diphosphate biosynthetic process, methylerythritol 4-phosphate pathway"/>
    <property type="evidence" value="ECO:0007669"/>
    <property type="project" value="UniProtKB-UniRule"/>
</dbReference>
<dbReference type="GO" id="GO:0046872">
    <property type="term" value="F:metal ion binding"/>
    <property type="evidence" value="ECO:0007669"/>
    <property type="project" value="UniProtKB-KW"/>
</dbReference>
<sequence>MKVELAKMAGFCFGVNRAVDTVYQEAVEHSPVYTYGPIIHNEEVIADLKRKGVQVIHSLEEAKEQAEGTVIIRSHGVTKAEQETLVADGLRVIDATCPFVKKIHRLVQEYSDKGYLVIIIGSVDHPEVQGIVGWSHADRTVVINCESDVEKLDLNAWKKVCIVAQTTFNYNKFQELVEIIQKKGYYSVSTVDKDSEIIVHNTICSATKERQEAAKELSAKVDAMLVIGGLSSSNTRKLYEICSENCRNTYFIQTKEDLENSDFSRFDYVGITAGASTPNNIIEEVQKYVRNEF</sequence>
<dbReference type="STRING" id="39490.ERS852448_00330"/>
<feature type="binding site" evidence="5">
    <location>
        <position position="276"/>
    </location>
    <ligand>
        <name>isopentenyl diphosphate</name>
        <dbReference type="ChEBI" id="CHEBI:128769"/>
    </ligand>
</feature>
<comment type="catalytic activity">
    <reaction evidence="5">
        <text>isopentenyl diphosphate + 2 oxidized [2Fe-2S]-[ferredoxin] + H2O = (2E)-4-hydroxy-3-methylbut-2-enyl diphosphate + 2 reduced [2Fe-2S]-[ferredoxin] + 2 H(+)</text>
        <dbReference type="Rhea" id="RHEA:24488"/>
        <dbReference type="Rhea" id="RHEA-COMP:10000"/>
        <dbReference type="Rhea" id="RHEA-COMP:10001"/>
        <dbReference type="ChEBI" id="CHEBI:15377"/>
        <dbReference type="ChEBI" id="CHEBI:15378"/>
        <dbReference type="ChEBI" id="CHEBI:33737"/>
        <dbReference type="ChEBI" id="CHEBI:33738"/>
        <dbReference type="ChEBI" id="CHEBI:128753"/>
        <dbReference type="ChEBI" id="CHEBI:128769"/>
        <dbReference type="EC" id="1.17.7.4"/>
    </reaction>
</comment>
<dbReference type="OrthoDB" id="9777362at2"/>
<reference evidence="6 7" key="1">
    <citation type="submission" date="2015-09" db="EMBL/GenBank/DDBJ databases">
        <authorList>
            <consortium name="Pathogen Informatics"/>
        </authorList>
    </citation>
    <scope>NUCLEOTIDE SEQUENCE [LARGE SCALE GENOMIC DNA]</scope>
    <source>
        <strain evidence="6 7">2789STDY5608891</strain>
    </source>
</reference>
<comment type="cofactor">
    <cofactor evidence="5">
        <name>[4Fe-4S] cluster</name>
        <dbReference type="ChEBI" id="CHEBI:49883"/>
    </cofactor>
    <text evidence="5">Binds 1 [4Fe-4S] cluster per subunit.</text>
</comment>
<dbReference type="NCBIfam" id="NF002187">
    <property type="entry name" value="PRK01045.1-1"/>
    <property type="match status" value="1"/>
</dbReference>
<evidence type="ECO:0000256" key="3">
    <source>
        <dbReference type="ARBA" id="ARBA00023004"/>
    </source>
</evidence>
<dbReference type="GO" id="GO:0016114">
    <property type="term" value="P:terpenoid biosynthetic process"/>
    <property type="evidence" value="ECO:0007669"/>
    <property type="project" value="UniProtKB-UniRule"/>
</dbReference>
<feature type="binding site" evidence="5">
    <location>
        <position position="234"/>
    </location>
    <ligand>
        <name>(2E)-4-hydroxy-3-methylbut-2-enyl diphosphate</name>
        <dbReference type="ChEBI" id="CHEBI:128753"/>
    </ligand>
</feature>
<evidence type="ECO:0000256" key="4">
    <source>
        <dbReference type="ARBA" id="ARBA00023014"/>
    </source>
</evidence>
<accession>A0A173RCL0</accession>
<dbReference type="InterPro" id="IPR003451">
    <property type="entry name" value="LytB/IspH"/>
</dbReference>